<keyword evidence="2" id="KW-0472">Membrane</keyword>
<reference evidence="3" key="1">
    <citation type="submission" date="2022-10" db="EMBL/GenBank/DDBJ databases">
        <title>Determination and structural analysis of whole genome sequence of Sarocladium strictum F4-1.</title>
        <authorList>
            <person name="Hu L."/>
            <person name="Jiang Y."/>
        </authorList>
    </citation>
    <scope>NUCLEOTIDE SEQUENCE</scope>
    <source>
        <strain evidence="3">F4-1</strain>
    </source>
</reference>
<keyword evidence="2" id="KW-0812">Transmembrane</keyword>
<organism evidence="3 4">
    <name type="scientific">Sarocladium strictum</name>
    <name type="common">Black bundle disease fungus</name>
    <name type="synonym">Acremonium strictum</name>
    <dbReference type="NCBI Taxonomy" id="5046"/>
    <lineage>
        <taxon>Eukaryota</taxon>
        <taxon>Fungi</taxon>
        <taxon>Dikarya</taxon>
        <taxon>Ascomycota</taxon>
        <taxon>Pezizomycotina</taxon>
        <taxon>Sordariomycetes</taxon>
        <taxon>Hypocreomycetidae</taxon>
        <taxon>Hypocreales</taxon>
        <taxon>Sarocladiaceae</taxon>
        <taxon>Sarocladium</taxon>
    </lineage>
</organism>
<feature type="transmembrane region" description="Helical" evidence="2">
    <location>
        <begin position="235"/>
        <end position="254"/>
    </location>
</feature>
<protein>
    <recommendedName>
        <fullName evidence="5">Pheromone receptor</fullName>
    </recommendedName>
</protein>
<keyword evidence="2" id="KW-1133">Transmembrane helix</keyword>
<sequence>MDHFDPYLQNVTFLDRDGNQINASIPLIDFTNIESVSVALNYGAQIGACIIMLFVVLAMTPTTKLRRPSSVLHILGLIICCIRTGLLAAFFTSKFMDFYTYYADDFQDIPFHDFQVSVAANIFSLLLVVVIEAALMNQAWTMVVLWPNWAKYSITTLSGLITVMTVGWRVAFTVVQSRAVWHLEPINVTHATLIRTTIIMNAFSICWFCALFNIKLVAHLIQHRGMLVTKGALTPMEVLVMTNGILMIVPVIFTGLEWGRFQNFEVASLTLTSVALILPLGTVAARRMVRSNGLGYDSNMSNGNPMNRGTASGTGMGSRVHHGSQSHVDSITSTTPLKTAVSFTSNRSMAAPLSSIQSRCEAGGCSTVVDSFSRFRRDRPDHFDLELGEIDSEPVYSEGNRVRVESAFEQREERVQSSL</sequence>
<dbReference type="InterPro" id="IPR027458">
    <property type="entry name" value="STE2_TM1-TM2_sf"/>
</dbReference>
<dbReference type="GO" id="GO:0000750">
    <property type="term" value="P:pheromone-dependent signal transduction involved in conjugation with cellular fusion"/>
    <property type="evidence" value="ECO:0007669"/>
    <property type="project" value="TreeGrafter"/>
</dbReference>
<evidence type="ECO:0000256" key="1">
    <source>
        <dbReference type="SAM" id="MobiDB-lite"/>
    </source>
</evidence>
<evidence type="ECO:0000256" key="2">
    <source>
        <dbReference type="SAM" id="Phobius"/>
    </source>
</evidence>
<dbReference type="Proteomes" id="UP001175261">
    <property type="component" value="Unassembled WGS sequence"/>
</dbReference>
<evidence type="ECO:0008006" key="5">
    <source>
        <dbReference type="Google" id="ProtNLM"/>
    </source>
</evidence>
<keyword evidence="4" id="KW-1185">Reference proteome</keyword>
<dbReference type="EMBL" id="JAPDFR010000005">
    <property type="protein sequence ID" value="KAK0386663.1"/>
    <property type="molecule type" value="Genomic_DNA"/>
</dbReference>
<dbReference type="Pfam" id="PF02116">
    <property type="entry name" value="STE2"/>
    <property type="match status" value="1"/>
</dbReference>
<feature type="transmembrane region" description="Helical" evidence="2">
    <location>
        <begin position="192"/>
        <end position="214"/>
    </location>
</feature>
<evidence type="ECO:0000313" key="4">
    <source>
        <dbReference type="Proteomes" id="UP001175261"/>
    </source>
</evidence>
<dbReference type="GO" id="GO:0004932">
    <property type="term" value="F:mating-type factor pheromone receptor activity"/>
    <property type="evidence" value="ECO:0007669"/>
    <property type="project" value="InterPro"/>
</dbReference>
<name>A0AA39GG11_SARSR</name>
<evidence type="ECO:0000313" key="3">
    <source>
        <dbReference type="EMBL" id="KAK0386663.1"/>
    </source>
</evidence>
<feature type="transmembrane region" description="Helical" evidence="2">
    <location>
        <begin position="116"/>
        <end position="137"/>
    </location>
</feature>
<dbReference type="GO" id="GO:0038038">
    <property type="term" value="C:G protein-coupled receptor homodimeric complex"/>
    <property type="evidence" value="ECO:0007669"/>
    <property type="project" value="TreeGrafter"/>
</dbReference>
<proteinExistence type="predicted"/>
<accession>A0AA39GG11</accession>
<dbReference type="Gene3D" id="1.10.287.920">
    <property type="entry name" value="Pheromone alpha factor receptor"/>
    <property type="match status" value="1"/>
</dbReference>
<dbReference type="AlphaFoldDB" id="A0AA39GG11"/>
<feature type="region of interest" description="Disordered" evidence="1">
    <location>
        <begin position="299"/>
        <end position="331"/>
    </location>
</feature>
<feature type="transmembrane region" description="Helical" evidence="2">
    <location>
        <begin position="266"/>
        <end position="285"/>
    </location>
</feature>
<feature type="compositionally biased region" description="Polar residues" evidence="1">
    <location>
        <begin position="299"/>
        <end position="313"/>
    </location>
</feature>
<dbReference type="PANTHER" id="PTHR28009:SF1">
    <property type="entry name" value="PHEROMONE ALPHA FACTOR RECEPTOR"/>
    <property type="match status" value="1"/>
</dbReference>
<feature type="transmembrane region" description="Helical" evidence="2">
    <location>
        <begin position="149"/>
        <end position="172"/>
    </location>
</feature>
<feature type="transmembrane region" description="Helical" evidence="2">
    <location>
        <begin position="71"/>
        <end position="96"/>
    </location>
</feature>
<dbReference type="PANTHER" id="PTHR28009">
    <property type="entry name" value="PHEROMONE ALPHA FACTOR RECEPTOR"/>
    <property type="match status" value="1"/>
</dbReference>
<feature type="transmembrane region" description="Helical" evidence="2">
    <location>
        <begin position="39"/>
        <end position="59"/>
    </location>
</feature>
<gene>
    <name evidence="3" type="ORF">NLU13_6498</name>
</gene>
<dbReference type="InterPro" id="IPR000366">
    <property type="entry name" value="GPCR_STE2"/>
</dbReference>
<dbReference type="CDD" id="cd14939">
    <property type="entry name" value="7tmD_STE2"/>
    <property type="match status" value="1"/>
</dbReference>
<comment type="caution">
    <text evidence="3">The sequence shown here is derived from an EMBL/GenBank/DDBJ whole genome shotgun (WGS) entry which is preliminary data.</text>
</comment>
<dbReference type="PRINTS" id="PR00250">
    <property type="entry name" value="GPCRSTE2"/>
</dbReference>